<evidence type="ECO:0000313" key="4">
    <source>
        <dbReference type="Proteomes" id="UP000058599"/>
    </source>
</evidence>
<protein>
    <submittedName>
        <fullName evidence="3">Gluconolactonase</fullName>
        <ecNumber evidence="3">3.1.1.17</ecNumber>
    </submittedName>
</protein>
<feature type="domain" description="SMP-30/Gluconolactonase/LRE-like region" evidence="2">
    <location>
        <begin position="18"/>
        <end position="254"/>
    </location>
</feature>
<sequence length="285" mass="30331">MGQEDTARLNELAAGLVLPEGLRWHDDRLWFSDIEAKRVCSVDLEGKMRIELELDDNPSGLGWLPDKTLLVVSMRRQQILAVVKGRPVLHADLTGLALAHANDMIVDAQGRAYVGSMGYDIWAGERFRPGNICAVRPDGSASVAADGLAFPNGMAIHRDRSLIVAESGAGKLTSFDIAADGGLRSRRTWAAMDGETPDGIALEETGAVWVAGASSGSAIRCIRNRGAIQRISLPAGCTAYSVAIGGPKKTIVFIGCSSPFSSPASSRMTTRPGTIKWIDLTIGSE</sequence>
<proteinExistence type="predicted"/>
<evidence type="ECO:0000313" key="3">
    <source>
        <dbReference type="EMBL" id="AMG73576.1"/>
    </source>
</evidence>
<dbReference type="InterPro" id="IPR051262">
    <property type="entry name" value="SMP-30/CGR1_Lactonase"/>
</dbReference>
<keyword evidence="4" id="KW-1185">Reference proteome</keyword>
<evidence type="ECO:0000256" key="1">
    <source>
        <dbReference type="ARBA" id="ARBA00022801"/>
    </source>
</evidence>
<dbReference type="Pfam" id="PF08450">
    <property type="entry name" value="SGL"/>
    <property type="match status" value="1"/>
</dbReference>
<reference evidence="3 4" key="1">
    <citation type="journal article" date="2016" name="BMC Genomics">
        <title>Genomic analysis of the nitrate-respiring Sphingopyxis granuli (formerly Sphingomonas macrogoltabida) strain TFA.</title>
        <authorList>
            <person name="Garcia-Romero I."/>
            <person name="Perez-Pulido A.J."/>
            <person name="Gonzalez-Flores Y.E."/>
            <person name="Reyes-Ramirez F."/>
            <person name="Santero E."/>
            <person name="Floriano B."/>
        </authorList>
    </citation>
    <scope>NUCLEOTIDE SEQUENCE [LARGE SCALE GENOMIC DNA]</scope>
    <source>
        <strain evidence="3 4">TFA</strain>
    </source>
</reference>
<dbReference type="RefSeq" id="WP_067181579.1">
    <property type="nucleotide sequence ID" value="NZ_CP012199.1"/>
</dbReference>
<dbReference type="PANTHER" id="PTHR47572">
    <property type="entry name" value="LIPOPROTEIN-RELATED"/>
    <property type="match status" value="1"/>
</dbReference>
<organism evidence="3 4">
    <name type="scientific">Sphingopyxis granuli</name>
    <dbReference type="NCBI Taxonomy" id="267128"/>
    <lineage>
        <taxon>Bacteria</taxon>
        <taxon>Pseudomonadati</taxon>
        <taxon>Pseudomonadota</taxon>
        <taxon>Alphaproteobacteria</taxon>
        <taxon>Sphingomonadales</taxon>
        <taxon>Sphingomonadaceae</taxon>
        <taxon>Sphingopyxis</taxon>
    </lineage>
</organism>
<dbReference type="PANTHER" id="PTHR47572:SF4">
    <property type="entry name" value="LACTONASE DRP35"/>
    <property type="match status" value="1"/>
</dbReference>
<dbReference type="Gene3D" id="2.120.10.30">
    <property type="entry name" value="TolB, C-terminal domain"/>
    <property type="match status" value="1"/>
</dbReference>
<dbReference type="EMBL" id="CP012199">
    <property type="protein sequence ID" value="AMG73576.1"/>
    <property type="molecule type" value="Genomic_DNA"/>
</dbReference>
<dbReference type="Proteomes" id="UP000058599">
    <property type="component" value="Chromosome"/>
</dbReference>
<dbReference type="SUPFAM" id="SSF63829">
    <property type="entry name" value="Calcium-dependent phosphotriesterase"/>
    <property type="match status" value="1"/>
</dbReference>
<dbReference type="InterPro" id="IPR011042">
    <property type="entry name" value="6-blade_b-propeller_TolB-like"/>
</dbReference>
<dbReference type="GO" id="GO:0004341">
    <property type="term" value="F:gluconolactonase activity"/>
    <property type="evidence" value="ECO:0007669"/>
    <property type="project" value="UniProtKB-EC"/>
</dbReference>
<dbReference type="AlphaFoldDB" id="A0AA86GJX9"/>
<gene>
    <name evidence="3" type="ORF">SGRAN_1183</name>
</gene>
<dbReference type="EC" id="3.1.1.17" evidence="3"/>
<dbReference type="InterPro" id="IPR013658">
    <property type="entry name" value="SGL"/>
</dbReference>
<dbReference type="KEGG" id="sgi:SGRAN_1183"/>
<evidence type="ECO:0000259" key="2">
    <source>
        <dbReference type="Pfam" id="PF08450"/>
    </source>
</evidence>
<name>A0AA86GJX9_9SPHN</name>
<keyword evidence="1 3" id="KW-0378">Hydrolase</keyword>
<accession>A0AA86GJX9</accession>